<evidence type="ECO:0000256" key="1">
    <source>
        <dbReference type="SAM" id="MobiDB-lite"/>
    </source>
</evidence>
<dbReference type="STRING" id="227316.GA0070604_2978"/>
<feature type="compositionally biased region" description="Low complexity" evidence="1">
    <location>
        <begin position="707"/>
        <end position="719"/>
    </location>
</feature>
<dbReference type="Proteomes" id="UP000199696">
    <property type="component" value="Unassembled WGS sequence"/>
</dbReference>
<name>A0A1C6UK26_9ACTN</name>
<feature type="region of interest" description="Disordered" evidence="1">
    <location>
        <begin position="113"/>
        <end position="222"/>
    </location>
</feature>
<feature type="compositionally biased region" description="Polar residues" evidence="1">
    <location>
        <begin position="152"/>
        <end position="162"/>
    </location>
</feature>
<feature type="region of interest" description="Disordered" evidence="1">
    <location>
        <begin position="1"/>
        <end position="73"/>
    </location>
</feature>
<gene>
    <name evidence="2" type="ORF">GA0070604_2978</name>
</gene>
<protein>
    <submittedName>
        <fullName evidence="2">Uncharacterized protein</fullName>
    </submittedName>
</protein>
<feature type="compositionally biased region" description="Pro residues" evidence="1">
    <location>
        <begin position="811"/>
        <end position="835"/>
    </location>
</feature>
<reference evidence="3" key="1">
    <citation type="submission" date="2016-06" db="EMBL/GenBank/DDBJ databases">
        <authorList>
            <person name="Varghese N."/>
            <person name="Submissions Spin"/>
        </authorList>
    </citation>
    <scope>NUCLEOTIDE SEQUENCE [LARGE SCALE GENOMIC DNA]</scope>
    <source>
        <strain evidence="3">DSM 44814</strain>
    </source>
</reference>
<feature type="compositionally biased region" description="Low complexity" evidence="1">
    <location>
        <begin position="409"/>
        <end position="424"/>
    </location>
</feature>
<proteinExistence type="predicted"/>
<feature type="region of interest" description="Disordered" evidence="1">
    <location>
        <begin position="272"/>
        <end position="666"/>
    </location>
</feature>
<feature type="compositionally biased region" description="Low complexity" evidence="1">
    <location>
        <begin position="593"/>
        <end position="610"/>
    </location>
</feature>
<dbReference type="EMBL" id="FMHY01000002">
    <property type="protein sequence ID" value="SCL54352.1"/>
    <property type="molecule type" value="Genomic_DNA"/>
</dbReference>
<feature type="compositionally biased region" description="Basic and acidic residues" evidence="1">
    <location>
        <begin position="122"/>
        <end position="136"/>
    </location>
</feature>
<feature type="compositionally biased region" description="Gly residues" evidence="1">
    <location>
        <begin position="425"/>
        <end position="434"/>
    </location>
</feature>
<keyword evidence="3" id="KW-1185">Reference proteome</keyword>
<feature type="compositionally biased region" description="Low complexity" evidence="1">
    <location>
        <begin position="499"/>
        <end position="508"/>
    </location>
</feature>
<accession>A0A1C6UK26</accession>
<dbReference type="AlphaFoldDB" id="A0A1C6UK26"/>
<feature type="region of interest" description="Disordered" evidence="1">
    <location>
        <begin position="681"/>
        <end position="866"/>
    </location>
</feature>
<sequence length="894" mass="88531">MWPWRRRSQRTVQRSTADAPASDTSETAGAPVAATPTGDAVAGSAPADAPARGRGEPPAWLGLPPIQRITPDEPRLNLPEAFTASLAAWRDPSYLAPLGHLVGAAEPAGVLHGAAAPVSEPTRADLEPTGRPHGDDPAPLPLATPVADTGRATPSLQRQLSDPTPDRWQPSGPTSDRRQVPSPAPDRRQVSGATAQRHPAVPDPPAAPLPVRSVPVDPVPVSQPMPVELVTADQPMATEPMPVGQPVPLEPVAVSRLLTAPPPAVALHLPTVEPPAAMPQRAVDTDRSAPVDAPQAPTLGQDIPATEPISAEQRGPDVAPPEPSGSAEAPGPVASGSPQSVPDLPVQRVPAGAPRPPRRLGLGEPIMSPLLPPPEAVASVAHDLTGVRDAAPVQRSPAGADAPAPAHRPPTGASEAAAAPAAAAGGQGGVGDGPVEGTTTVSDQAGLVGEVPVSRLAADAPTTAVDPGWRHDGTEPDAAPATPVGDLPVAGTATGRAFQDGTAQAGDGAASGGDPAGSDTGGPPVQTFVPPDDGHPGEARVAPLLAQPPAPVPSAVDGGPAETPVRGGRAADPTGDREAGARGSDLPVVSRLAAPAATHPPAAGSPAAPAGGYGDAPDARVGPAGGYGDTPDARVGPAGGYGDTPDAGDDTAGGGRPDVTPAPPPLVVARLVGDRPVRLLTGDVPAAPAPARPSVQRVTWRRDEEPVPAAAASLPVSDPQPSPSSLVADVPDLPSAPAAVHSGAPTGTGPAVQRWVGTLPGSPPPLPPGGTGSGGDSPPMAYLGGGPMPAATAPGRNPPAPIVQRAEPDDTPPPAEAPPPADVPPPADAPGPAATPPSDGRPAAAGQPAAPGGPPAGGPEPEELLKKLYDPLLRRLKTELRLDRERHGVLGGPG</sequence>
<evidence type="ECO:0000313" key="2">
    <source>
        <dbReference type="EMBL" id="SCL54352.1"/>
    </source>
</evidence>
<feature type="compositionally biased region" description="Low complexity" evidence="1">
    <location>
        <begin position="27"/>
        <end position="59"/>
    </location>
</feature>
<evidence type="ECO:0000313" key="3">
    <source>
        <dbReference type="Proteomes" id="UP000199696"/>
    </source>
</evidence>
<feature type="compositionally biased region" description="Basic and acidic residues" evidence="1">
    <location>
        <begin position="175"/>
        <end position="189"/>
    </location>
</feature>
<organism evidence="2 3">
    <name type="scientific">Micromonospora eburnea</name>
    <dbReference type="NCBI Taxonomy" id="227316"/>
    <lineage>
        <taxon>Bacteria</taxon>
        <taxon>Bacillati</taxon>
        <taxon>Actinomycetota</taxon>
        <taxon>Actinomycetes</taxon>
        <taxon>Micromonosporales</taxon>
        <taxon>Micromonosporaceae</taxon>
        <taxon>Micromonospora</taxon>
    </lineage>
</organism>
<feature type="compositionally biased region" description="Low complexity" evidence="1">
    <location>
        <begin position="836"/>
        <end position="850"/>
    </location>
</feature>